<protein>
    <submittedName>
        <fullName evidence="1">Uncharacterized protein</fullName>
    </submittedName>
</protein>
<proteinExistence type="predicted"/>
<dbReference type="Proteomes" id="UP000317243">
    <property type="component" value="Unassembled WGS sequence"/>
</dbReference>
<organism evidence="1 2">
    <name type="scientific">Thalassoglobus neptunius</name>
    <dbReference type="NCBI Taxonomy" id="1938619"/>
    <lineage>
        <taxon>Bacteria</taxon>
        <taxon>Pseudomonadati</taxon>
        <taxon>Planctomycetota</taxon>
        <taxon>Planctomycetia</taxon>
        <taxon>Planctomycetales</taxon>
        <taxon>Planctomycetaceae</taxon>
        <taxon>Thalassoglobus</taxon>
    </lineage>
</organism>
<gene>
    <name evidence="1" type="ORF">KOR42_25050</name>
</gene>
<accession>A0A5C5X7U0</accession>
<sequence length="76" mass="9066">MIDGSRVWNCLARFESAHRKEDRVHHTHFQSLIRFSESKMKLKMVQERFNCPNERVSAAVFTRFCNLRADFESYIG</sequence>
<name>A0A5C5X7U0_9PLAN</name>
<dbReference type="AlphaFoldDB" id="A0A5C5X7U0"/>
<keyword evidence="2" id="KW-1185">Reference proteome</keyword>
<comment type="caution">
    <text evidence="1">The sequence shown here is derived from an EMBL/GenBank/DDBJ whole genome shotgun (WGS) entry which is preliminary data.</text>
</comment>
<dbReference type="EMBL" id="SIHI01000001">
    <property type="protein sequence ID" value="TWT59116.1"/>
    <property type="molecule type" value="Genomic_DNA"/>
</dbReference>
<reference evidence="1 2" key="1">
    <citation type="submission" date="2019-02" db="EMBL/GenBank/DDBJ databases">
        <title>Deep-cultivation of Planctomycetes and their phenomic and genomic characterization uncovers novel biology.</title>
        <authorList>
            <person name="Wiegand S."/>
            <person name="Jogler M."/>
            <person name="Boedeker C."/>
            <person name="Pinto D."/>
            <person name="Vollmers J."/>
            <person name="Rivas-Marin E."/>
            <person name="Kohn T."/>
            <person name="Peeters S.H."/>
            <person name="Heuer A."/>
            <person name="Rast P."/>
            <person name="Oberbeckmann S."/>
            <person name="Bunk B."/>
            <person name="Jeske O."/>
            <person name="Meyerdierks A."/>
            <person name="Storesund J.E."/>
            <person name="Kallscheuer N."/>
            <person name="Luecker S."/>
            <person name="Lage O.M."/>
            <person name="Pohl T."/>
            <person name="Merkel B.J."/>
            <person name="Hornburger P."/>
            <person name="Mueller R.-W."/>
            <person name="Bruemmer F."/>
            <person name="Labrenz M."/>
            <person name="Spormann A.M."/>
            <person name="Op Den Camp H."/>
            <person name="Overmann J."/>
            <person name="Amann R."/>
            <person name="Jetten M.S.M."/>
            <person name="Mascher T."/>
            <person name="Medema M.H."/>
            <person name="Devos D.P."/>
            <person name="Kaster A.-K."/>
            <person name="Ovreas L."/>
            <person name="Rohde M."/>
            <person name="Galperin M.Y."/>
            <person name="Jogler C."/>
        </authorList>
    </citation>
    <scope>NUCLEOTIDE SEQUENCE [LARGE SCALE GENOMIC DNA]</scope>
    <source>
        <strain evidence="1 2">KOR42</strain>
    </source>
</reference>
<evidence type="ECO:0000313" key="1">
    <source>
        <dbReference type="EMBL" id="TWT59116.1"/>
    </source>
</evidence>
<evidence type="ECO:0000313" key="2">
    <source>
        <dbReference type="Proteomes" id="UP000317243"/>
    </source>
</evidence>